<dbReference type="InterPro" id="IPR004911">
    <property type="entry name" value="Interferon-induced_GILT"/>
</dbReference>
<evidence type="ECO:0000256" key="1">
    <source>
        <dbReference type="ARBA" id="ARBA00004613"/>
    </source>
</evidence>
<evidence type="ECO:0000256" key="2">
    <source>
        <dbReference type="ARBA" id="ARBA00022525"/>
    </source>
</evidence>
<keyword evidence="5" id="KW-0472">Membrane</keyword>
<keyword evidence="4" id="KW-0325">Glycoprotein</keyword>
<comment type="subcellular location">
    <subcellularLocation>
        <location evidence="1">Secreted</location>
    </subcellularLocation>
</comment>
<proteinExistence type="predicted"/>
<dbReference type="EMBL" id="MFMW01000015">
    <property type="protein sequence ID" value="OGG87364.1"/>
    <property type="molecule type" value="Genomic_DNA"/>
</dbReference>
<dbReference type="GO" id="GO:0016671">
    <property type="term" value="F:oxidoreductase activity, acting on a sulfur group of donors, disulfide as acceptor"/>
    <property type="evidence" value="ECO:0007669"/>
    <property type="project" value="InterPro"/>
</dbReference>
<protein>
    <submittedName>
        <fullName evidence="6">Uncharacterized protein</fullName>
    </submittedName>
</protein>
<dbReference type="Gene3D" id="3.40.30.10">
    <property type="entry name" value="Glutaredoxin"/>
    <property type="match status" value="2"/>
</dbReference>
<evidence type="ECO:0000256" key="4">
    <source>
        <dbReference type="ARBA" id="ARBA00023180"/>
    </source>
</evidence>
<name>A0A1F6FNB8_9BACT</name>
<evidence type="ECO:0000313" key="6">
    <source>
        <dbReference type="EMBL" id="OGG87364.1"/>
    </source>
</evidence>
<dbReference type="InterPro" id="IPR036249">
    <property type="entry name" value="Thioredoxin-like_sf"/>
</dbReference>
<reference evidence="6 7" key="1">
    <citation type="journal article" date="2016" name="Nat. Commun.">
        <title>Thousands of microbial genomes shed light on interconnected biogeochemical processes in an aquifer system.</title>
        <authorList>
            <person name="Anantharaman K."/>
            <person name="Brown C.T."/>
            <person name="Hug L.A."/>
            <person name="Sharon I."/>
            <person name="Castelle C.J."/>
            <person name="Probst A.J."/>
            <person name="Thomas B.C."/>
            <person name="Singh A."/>
            <person name="Wilkins M.J."/>
            <person name="Karaoz U."/>
            <person name="Brodie E.L."/>
            <person name="Williams K.H."/>
            <person name="Hubbard S.S."/>
            <person name="Banfield J.F."/>
        </authorList>
    </citation>
    <scope>NUCLEOTIDE SEQUENCE [LARGE SCALE GENOMIC DNA]</scope>
</reference>
<evidence type="ECO:0000256" key="5">
    <source>
        <dbReference type="SAM" id="Phobius"/>
    </source>
</evidence>
<feature type="transmembrane region" description="Helical" evidence="5">
    <location>
        <begin position="19"/>
        <end position="36"/>
    </location>
</feature>
<evidence type="ECO:0000313" key="7">
    <source>
        <dbReference type="Proteomes" id="UP000179136"/>
    </source>
</evidence>
<accession>A0A1F6FNB8</accession>
<keyword evidence="3" id="KW-0732">Signal</keyword>
<dbReference type="Pfam" id="PF03227">
    <property type="entry name" value="GILT"/>
    <property type="match status" value="2"/>
</dbReference>
<evidence type="ECO:0000256" key="3">
    <source>
        <dbReference type="ARBA" id="ARBA00022729"/>
    </source>
</evidence>
<dbReference type="PANTHER" id="PTHR13234:SF8">
    <property type="entry name" value="GAMMA-INTERFERON-INDUCIBLE LYSOSOMAL THIOL REDUCTASE"/>
    <property type="match status" value="1"/>
</dbReference>
<keyword evidence="5" id="KW-0812">Transmembrane</keyword>
<dbReference type="SUPFAM" id="SSF52833">
    <property type="entry name" value="Thioredoxin-like"/>
    <property type="match status" value="2"/>
</dbReference>
<dbReference type="PANTHER" id="PTHR13234">
    <property type="entry name" value="GAMMA-INTERFERON INDUCIBLE LYSOSOMAL THIOL REDUCTASE GILT"/>
    <property type="match status" value="1"/>
</dbReference>
<keyword evidence="2" id="KW-0964">Secreted</keyword>
<comment type="caution">
    <text evidence="6">The sequence shown here is derived from an EMBL/GenBank/DDBJ whole genome shotgun (WGS) entry which is preliminary data.</text>
</comment>
<organism evidence="6 7">
    <name type="scientific">Candidatus Kuenenbacteria bacterium RIFCSPHIGHO2_02_FULL_39_13</name>
    <dbReference type="NCBI Taxonomy" id="1798561"/>
    <lineage>
        <taxon>Bacteria</taxon>
        <taxon>Candidatus Kueneniibacteriota</taxon>
    </lineage>
</organism>
<keyword evidence="5" id="KW-1133">Transmembrane helix</keyword>
<dbReference type="Proteomes" id="UP000179136">
    <property type="component" value="Unassembled WGS sequence"/>
</dbReference>
<dbReference type="GO" id="GO:0005576">
    <property type="term" value="C:extracellular region"/>
    <property type="evidence" value="ECO:0007669"/>
    <property type="project" value="UniProtKB-SubCell"/>
</dbReference>
<gene>
    <name evidence="6" type="ORF">A3B87_01340</name>
</gene>
<sequence>MQDNNQDVRPKDGRPGKKILIFAGLFVILLAAAYFTQDKNKASAEKINFDLYVMSQCPYGTQAEEVVAEAMAGFKDYVNFNVEYIADKTSDGNFQSLHGQNEVAGDLYQLCVKNNYQDKFWEYLACQNKNYQDLNSNFESCANEIGADFGKLKTCAEGQAGDELLTASLTKAKELNVSGSPTFYINSEQYTGARTKIALQRALCEATENKAKVCQELPQDKEFTAYLMRDSRCTTEICATTMLEEQLKNTFPKIKFEEMDYITDQGKEFFEKYELTYLPAVLFAKDIEMTDNYSQVQKYLTPAADLYNLAIGASHNPTKEICYNNIDDTGNGKVDCADSDCEGFLECQSEKPQRLDLFVMSMCPYGTQAMNVMKEVLDNFGNNIDFHINYIASENADGSFQSLHGQSEVDENIRELCALKYYPETYLDYIWCRNKNIQGDWTECAANYPSIKACFEGSAGKKLHSENIKLANSLNISASPTWLVNNRYTFNGIDAETVRTNFCKYNNVEGCQNTLTGQTQADNASAATGSCN</sequence>
<dbReference type="AlphaFoldDB" id="A0A1F6FNB8"/>